<evidence type="ECO:0000313" key="3">
    <source>
        <dbReference type="Proteomes" id="UP000623461"/>
    </source>
</evidence>
<evidence type="ECO:0000313" key="2">
    <source>
        <dbReference type="EMBL" id="GGM98072.1"/>
    </source>
</evidence>
<organism evidence="2 3">
    <name type="scientific">Terrabacter tumescens</name>
    <dbReference type="NCBI Taxonomy" id="60443"/>
    <lineage>
        <taxon>Bacteria</taxon>
        <taxon>Bacillati</taxon>
        <taxon>Actinomycetota</taxon>
        <taxon>Actinomycetes</taxon>
        <taxon>Micrococcales</taxon>
        <taxon>Intrasporangiaceae</taxon>
        <taxon>Terrabacter</taxon>
    </lineage>
</organism>
<name>A0ABQ2I4S9_9MICO</name>
<accession>A0ABQ2I4S9</accession>
<feature type="compositionally biased region" description="Basic and acidic residues" evidence="1">
    <location>
        <begin position="57"/>
        <end position="66"/>
    </location>
</feature>
<keyword evidence="3" id="KW-1185">Reference proteome</keyword>
<dbReference type="Proteomes" id="UP000623461">
    <property type="component" value="Unassembled WGS sequence"/>
</dbReference>
<protein>
    <submittedName>
        <fullName evidence="2">Uncharacterized protein</fullName>
    </submittedName>
</protein>
<sequence>MVPGPDEGDGQQRTGHLEVQLVRQGNVTAGEAEGQRDRVPVILRARPEGEAPGNHGKRGDSHEDGRQAGGERVNGSTVCPYAHGHPLMMTT</sequence>
<reference evidence="3" key="1">
    <citation type="journal article" date="2019" name="Int. J. Syst. Evol. Microbiol.">
        <title>The Global Catalogue of Microorganisms (GCM) 10K type strain sequencing project: providing services to taxonomists for standard genome sequencing and annotation.</title>
        <authorList>
            <consortium name="The Broad Institute Genomics Platform"/>
            <consortium name="The Broad Institute Genome Sequencing Center for Infectious Disease"/>
            <person name="Wu L."/>
            <person name="Ma J."/>
        </authorList>
    </citation>
    <scope>NUCLEOTIDE SEQUENCE [LARGE SCALE GENOMIC DNA]</scope>
    <source>
        <strain evidence="3">JCM 1365</strain>
    </source>
</reference>
<gene>
    <name evidence="2" type="ORF">GCM10009721_26370</name>
</gene>
<feature type="region of interest" description="Disordered" evidence="1">
    <location>
        <begin position="45"/>
        <end position="91"/>
    </location>
</feature>
<dbReference type="EMBL" id="BMNZ01000004">
    <property type="protein sequence ID" value="GGM98072.1"/>
    <property type="molecule type" value="Genomic_DNA"/>
</dbReference>
<proteinExistence type="predicted"/>
<comment type="caution">
    <text evidence="2">The sequence shown here is derived from an EMBL/GenBank/DDBJ whole genome shotgun (WGS) entry which is preliminary data.</text>
</comment>
<evidence type="ECO:0000256" key="1">
    <source>
        <dbReference type="SAM" id="MobiDB-lite"/>
    </source>
</evidence>